<evidence type="ECO:0000313" key="3">
    <source>
        <dbReference type="Proteomes" id="UP000660862"/>
    </source>
</evidence>
<keyword evidence="1" id="KW-1133">Transmembrane helix</keyword>
<sequence>MTTLSKNHTISKFAAKTLVRLFMLLLLFAFAPVILEKETVGPLSQTFVYIKNKWALLFPGLLFASFLTLLILTLRHKYQKTDLNWMLSLNSALLIIYLIMLYSRIYPIIFN</sequence>
<reference evidence="2" key="2">
    <citation type="submission" date="2020-09" db="EMBL/GenBank/DDBJ databases">
        <authorList>
            <person name="Sun Q."/>
            <person name="Zhou Y."/>
        </authorList>
    </citation>
    <scope>NUCLEOTIDE SEQUENCE</scope>
    <source>
        <strain evidence="2">CGMCC 1.12195</strain>
    </source>
</reference>
<proteinExistence type="predicted"/>
<comment type="caution">
    <text evidence="2">The sequence shown here is derived from an EMBL/GenBank/DDBJ whole genome shotgun (WGS) entry which is preliminary data.</text>
</comment>
<feature type="transmembrane region" description="Helical" evidence="1">
    <location>
        <begin position="55"/>
        <end position="74"/>
    </location>
</feature>
<keyword evidence="1" id="KW-0472">Membrane</keyword>
<organism evidence="2 3">
    <name type="scientific">Parapedobacter pyrenivorans</name>
    <dbReference type="NCBI Taxonomy" id="1305674"/>
    <lineage>
        <taxon>Bacteria</taxon>
        <taxon>Pseudomonadati</taxon>
        <taxon>Bacteroidota</taxon>
        <taxon>Sphingobacteriia</taxon>
        <taxon>Sphingobacteriales</taxon>
        <taxon>Sphingobacteriaceae</taxon>
        <taxon>Parapedobacter</taxon>
    </lineage>
</organism>
<keyword evidence="3" id="KW-1185">Reference proteome</keyword>
<protein>
    <submittedName>
        <fullName evidence="2">Uncharacterized protein</fullName>
    </submittedName>
</protein>
<evidence type="ECO:0000313" key="2">
    <source>
        <dbReference type="EMBL" id="GGG83654.1"/>
    </source>
</evidence>
<dbReference type="AlphaFoldDB" id="A0A917M857"/>
<accession>A0A917M857</accession>
<gene>
    <name evidence="2" type="ORF">GCM10007415_15910</name>
</gene>
<reference evidence="2" key="1">
    <citation type="journal article" date="2014" name="Int. J. Syst. Evol. Microbiol.">
        <title>Complete genome sequence of Corynebacterium casei LMG S-19264T (=DSM 44701T), isolated from a smear-ripened cheese.</title>
        <authorList>
            <consortium name="US DOE Joint Genome Institute (JGI-PGF)"/>
            <person name="Walter F."/>
            <person name="Albersmeier A."/>
            <person name="Kalinowski J."/>
            <person name="Ruckert C."/>
        </authorList>
    </citation>
    <scope>NUCLEOTIDE SEQUENCE</scope>
    <source>
        <strain evidence="2">CGMCC 1.12195</strain>
    </source>
</reference>
<feature type="transmembrane region" description="Helical" evidence="1">
    <location>
        <begin position="18"/>
        <end position="35"/>
    </location>
</feature>
<name>A0A917M857_9SPHI</name>
<dbReference type="EMBL" id="BMER01000001">
    <property type="protein sequence ID" value="GGG83654.1"/>
    <property type="molecule type" value="Genomic_DNA"/>
</dbReference>
<dbReference type="Proteomes" id="UP000660862">
    <property type="component" value="Unassembled WGS sequence"/>
</dbReference>
<feature type="transmembrane region" description="Helical" evidence="1">
    <location>
        <begin position="86"/>
        <end position="105"/>
    </location>
</feature>
<evidence type="ECO:0000256" key="1">
    <source>
        <dbReference type="SAM" id="Phobius"/>
    </source>
</evidence>
<keyword evidence="1" id="KW-0812">Transmembrane</keyword>
<dbReference type="RefSeq" id="WP_188505358.1">
    <property type="nucleotide sequence ID" value="NZ_BMER01000001.1"/>
</dbReference>